<dbReference type="Proteomes" id="UP000596857">
    <property type="component" value="Unassembled WGS sequence"/>
</dbReference>
<feature type="chain" id="PRO_5045696868" evidence="1">
    <location>
        <begin position="28"/>
        <end position="319"/>
    </location>
</feature>
<name>A0ABX1YPR4_9BACL</name>
<protein>
    <submittedName>
        <fullName evidence="2">Uncharacterized protein</fullName>
    </submittedName>
</protein>
<organism evidence="2 3">
    <name type="scientific">Paenibacillus phytohabitans</name>
    <dbReference type="NCBI Taxonomy" id="2654978"/>
    <lineage>
        <taxon>Bacteria</taxon>
        <taxon>Bacillati</taxon>
        <taxon>Bacillota</taxon>
        <taxon>Bacilli</taxon>
        <taxon>Bacillales</taxon>
        <taxon>Paenibacillaceae</taxon>
        <taxon>Paenibacillus</taxon>
    </lineage>
</organism>
<evidence type="ECO:0000256" key="1">
    <source>
        <dbReference type="SAM" id="SignalP"/>
    </source>
</evidence>
<keyword evidence="1" id="KW-0732">Signal</keyword>
<comment type="caution">
    <text evidence="2">The sequence shown here is derived from an EMBL/GenBank/DDBJ whole genome shotgun (WGS) entry which is preliminary data.</text>
</comment>
<accession>A0ABX1YPR4</accession>
<evidence type="ECO:0000313" key="2">
    <source>
        <dbReference type="EMBL" id="NOU82544.1"/>
    </source>
</evidence>
<gene>
    <name evidence="2" type="ORF">GC101_27130</name>
</gene>
<keyword evidence="3" id="KW-1185">Reference proteome</keyword>
<evidence type="ECO:0000313" key="3">
    <source>
        <dbReference type="Proteomes" id="UP000596857"/>
    </source>
</evidence>
<sequence>MKKHVVLTAAIALLMGLEAASSAPARAESSAGRGTSTSEAAASTKAGVTGAAVLSHAEAVYRAALPLFSSGNLPGAITYMNTNLYAVTPYQATVLTLKLENLHKSLLPSWEKKFSSSEVQRKLISVYKAGVSMVKLAESTENASLRALLKSAGESGYKLETAEGTFFPVIDYAAYRKYKLYVTEDIRDYISIMATESDLPPSKDNGLVIAWGDVASRALTQEQFIQTYPKSNRLSAVKTLYNMYAVNTFYGQNNTPLFHYDNLEMDLEAQKAYSSILAKNSSTSPFLQKLDGFMKLMKSNGYLLDDDAEQYLKTEVPQS</sequence>
<dbReference type="EMBL" id="WHOB01000082">
    <property type="protein sequence ID" value="NOU82544.1"/>
    <property type="molecule type" value="Genomic_DNA"/>
</dbReference>
<reference evidence="2 3" key="1">
    <citation type="submission" date="2019-10" db="EMBL/GenBank/DDBJ databases">
        <title>Description of Paenibacillus terricola sp. nov.</title>
        <authorList>
            <person name="Carlier A."/>
            <person name="Qi S."/>
        </authorList>
    </citation>
    <scope>NUCLEOTIDE SEQUENCE [LARGE SCALE GENOMIC DNA]</scope>
    <source>
        <strain evidence="2 3">LMG 31459</strain>
    </source>
</reference>
<proteinExistence type="predicted"/>
<dbReference type="RefSeq" id="WP_171719878.1">
    <property type="nucleotide sequence ID" value="NZ_WHOB01000082.1"/>
</dbReference>
<feature type="signal peptide" evidence="1">
    <location>
        <begin position="1"/>
        <end position="27"/>
    </location>
</feature>